<keyword evidence="1" id="KW-0812">Transmembrane</keyword>
<evidence type="ECO:0000256" key="1">
    <source>
        <dbReference type="SAM" id="Phobius"/>
    </source>
</evidence>
<organism evidence="2 3">
    <name type="scientific">Mucilaginibacter gilvus</name>
    <dbReference type="NCBI Taxonomy" id="2305909"/>
    <lineage>
        <taxon>Bacteria</taxon>
        <taxon>Pseudomonadati</taxon>
        <taxon>Bacteroidota</taxon>
        <taxon>Sphingobacteriia</taxon>
        <taxon>Sphingobacteriales</taxon>
        <taxon>Sphingobacteriaceae</taxon>
        <taxon>Mucilaginibacter</taxon>
    </lineage>
</organism>
<keyword evidence="1" id="KW-0472">Membrane</keyword>
<proteinExistence type="predicted"/>
<evidence type="ECO:0000313" key="3">
    <source>
        <dbReference type="Proteomes" id="UP000286701"/>
    </source>
</evidence>
<protein>
    <submittedName>
        <fullName evidence="2">Uncharacterized protein</fullName>
    </submittedName>
</protein>
<dbReference type="OrthoDB" id="794917at2"/>
<feature type="transmembrane region" description="Helical" evidence="1">
    <location>
        <begin position="40"/>
        <end position="63"/>
    </location>
</feature>
<accession>A0A3S3W7L4</accession>
<feature type="transmembrane region" description="Helical" evidence="1">
    <location>
        <begin position="69"/>
        <end position="87"/>
    </location>
</feature>
<name>A0A3S3W7L4_9SPHI</name>
<sequence length="196" mass="22940">MKDFDHLLMVWQGQPKLEPVAVDEVLKQVKKGMSSLTRNLFWSITGMLLALFGISMVMLFFVFHSWVTYAGIAVILSTMVIYVLMMIRDYRLIHKQDLTIDPSSYLQSLKEYQRSRATIYGWMYYLYVLLLSVGLTLYFFEVLQSASTQFKLAAYGLTAAWLLFCTFYLKGRIFASEQEKLNLMIDRLVRLQEQFN</sequence>
<feature type="transmembrane region" description="Helical" evidence="1">
    <location>
        <begin position="152"/>
        <end position="169"/>
    </location>
</feature>
<evidence type="ECO:0000313" key="2">
    <source>
        <dbReference type="EMBL" id="RWY50264.1"/>
    </source>
</evidence>
<keyword evidence="1" id="KW-1133">Transmembrane helix</keyword>
<feature type="transmembrane region" description="Helical" evidence="1">
    <location>
        <begin position="119"/>
        <end position="140"/>
    </location>
</feature>
<comment type="caution">
    <text evidence="2">The sequence shown here is derived from an EMBL/GenBank/DDBJ whole genome shotgun (WGS) entry which is preliminary data.</text>
</comment>
<dbReference type="Proteomes" id="UP000286701">
    <property type="component" value="Unassembled WGS sequence"/>
</dbReference>
<dbReference type="AlphaFoldDB" id="A0A3S3W7L4"/>
<gene>
    <name evidence="2" type="ORF">EPL05_16070</name>
</gene>
<dbReference type="RefSeq" id="WP_128534995.1">
    <property type="nucleotide sequence ID" value="NZ_SBIW01000007.1"/>
</dbReference>
<reference evidence="2 3" key="1">
    <citation type="submission" date="2019-01" db="EMBL/GenBank/DDBJ databases">
        <title>Mucilaginibacter antarcticum sp. nov., isolated from antarctic soil.</title>
        <authorList>
            <person name="Yan Y.-Q."/>
            <person name="Du Z.-J."/>
        </authorList>
    </citation>
    <scope>NUCLEOTIDE SEQUENCE [LARGE SCALE GENOMIC DNA]</scope>
    <source>
        <strain evidence="2 3">F01003</strain>
    </source>
</reference>
<keyword evidence="3" id="KW-1185">Reference proteome</keyword>
<dbReference type="EMBL" id="SBIW01000007">
    <property type="protein sequence ID" value="RWY50264.1"/>
    <property type="molecule type" value="Genomic_DNA"/>
</dbReference>